<name>A0A2W5GD64_9SPHI</name>
<reference evidence="2 3" key="1">
    <citation type="submission" date="2017-11" db="EMBL/GenBank/DDBJ databases">
        <title>Infants hospitalized years apart are colonized by the same room-sourced microbial strains.</title>
        <authorList>
            <person name="Brooks B."/>
            <person name="Olm M.R."/>
            <person name="Firek B.A."/>
            <person name="Baker R."/>
            <person name="Thomas B.C."/>
            <person name="Morowitz M.J."/>
            <person name="Banfield J.F."/>
        </authorList>
    </citation>
    <scope>NUCLEOTIDE SEQUENCE [LARGE SCALE GENOMIC DNA]</scope>
    <source>
        <strain evidence="2">S2_009_000_R2_76</strain>
    </source>
</reference>
<dbReference type="Pfam" id="PF13683">
    <property type="entry name" value="rve_3"/>
    <property type="match status" value="1"/>
</dbReference>
<evidence type="ECO:0000259" key="1">
    <source>
        <dbReference type="PROSITE" id="PS50994"/>
    </source>
</evidence>
<dbReference type="Proteomes" id="UP000249645">
    <property type="component" value="Unassembled WGS sequence"/>
</dbReference>
<feature type="domain" description="Integrase catalytic" evidence="1">
    <location>
        <begin position="1"/>
        <end position="75"/>
    </location>
</feature>
<organism evidence="2 3">
    <name type="scientific">Pseudopedobacter saltans</name>
    <dbReference type="NCBI Taxonomy" id="151895"/>
    <lineage>
        <taxon>Bacteria</taxon>
        <taxon>Pseudomonadati</taxon>
        <taxon>Bacteroidota</taxon>
        <taxon>Sphingobacteriia</taxon>
        <taxon>Sphingobacteriales</taxon>
        <taxon>Sphingobacteriaceae</taxon>
        <taxon>Pseudopedobacter</taxon>
    </lineage>
</organism>
<dbReference type="InterPro" id="IPR001584">
    <property type="entry name" value="Integrase_cat-core"/>
</dbReference>
<dbReference type="EMBL" id="QFOI01000367">
    <property type="protein sequence ID" value="PZP43546.1"/>
    <property type="molecule type" value="Genomic_DNA"/>
</dbReference>
<dbReference type="AlphaFoldDB" id="A0A2W5GD64"/>
<accession>A0A2W5GD64</accession>
<evidence type="ECO:0000313" key="2">
    <source>
        <dbReference type="EMBL" id="PZP43546.1"/>
    </source>
</evidence>
<dbReference type="PANTHER" id="PTHR47515">
    <property type="entry name" value="LOW CALCIUM RESPONSE LOCUS PROTEIN T"/>
    <property type="match status" value="1"/>
</dbReference>
<dbReference type="Gene3D" id="3.30.420.10">
    <property type="entry name" value="Ribonuclease H-like superfamily/Ribonuclease H"/>
    <property type="match status" value="1"/>
</dbReference>
<dbReference type="SUPFAM" id="SSF53098">
    <property type="entry name" value="Ribonuclease H-like"/>
    <property type="match status" value="1"/>
</dbReference>
<comment type="caution">
    <text evidence="2">The sequence shown here is derived from an EMBL/GenBank/DDBJ whole genome shotgun (WGS) entry which is preliminary data.</text>
</comment>
<sequence>MESVQRYPFSVHPTRQADAERFNRTYRENVLYAYIFESLEDVVTITDDFVKDYNHERPHDALGGISPVSYRKSSVANFVGARSASATPSLHSPPTKFFGW</sequence>
<gene>
    <name evidence="2" type="ORF">DI598_15660</name>
</gene>
<dbReference type="GO" id="GO:0003676">
    <property type="term" value="F:nucleic acid binding"/>
    <property type="evidence" value="ECO:0007669"/>
    <property type="project" value="InterPro"/>
</dbReference>
<evidence type="ECO:0000313" key="3">
    <source>
        <dbReference type="Proteomes" id="UP000249645"/>
    </source>
</evidence>
<dbReference type="PROSITE" id="PS50994">
    <property type="entry name" value="INTEGRASE"/>
    <property type="match status" value="1"/>
</dbReference>
<dbReference type="InterPro" id="IPR012337">
    <property type="entry name" value="RNaseH-like_sf"/>
</dbReference>
<dbReference type="GO" id="GO:0015074">
    <property type="term" value="P:DNA integration"/>
    <property type="evidence" value="ECO:0007669"/>
    <property type="project" value="InterPro"/>
</dbReference>
<proteinExistence type="predicted"/>
<dbReference type="InterPro" id="IPR036397">
    <property type="entry name" value="RNaseH_sf"/>
</dbReference>
<protein>
    <recommendedName>
        <fullName evidence="1">Integrase catalytic domain-containing protein</fullName>
    </recommendedName>
</protein>
<dbReference type="PANTHER" id="PTHR47515:SF2">
    <property type="entry name" value="INTEGRASE CORE DOMAIN PROTEIN"/>
    <property type="match status" value="1"/>
</dbReference>